<dbReference type="PANTHER" id="PTHR37298">
    <property type="entry name" value="UPF0111 PROTEIN YKAA"/>
    <property type="match status" value="1"/>
</dbReference>
<dbReference type="AlphaFoldDB" id="A0A1V0UNZ2"/>
<protein>
    <submittedName>
        <fullName evidence="2">Uncharacterized protein</fullName>
    </submittedName>
</protein>
<proteinExistence type="inferred from homology"/>
<name>A0A1V0UNZ2_9BACL</name>
<gene>
    <name evidence="2" type="ORF">B7C51_02925</name>
</gene>
<dbReference type="InterPro" id="IPR038078">
    <property type="entry name" value="PhoU-like_sf"/>
</dbReference>
<evidence type="ECO:0000313" key="2">
    <source>
        <dbReference type="EMBL" id="ARF66979.1"/>
    </source>
</evidence>
<comment type="similarity">
    <text evidence="1">Belongs to the UPF0111 family.</text>
</comment>
<dbReference type="Gene3D" id="1.20.58.220">
    <property type="entry name" value="Phosphate transport system protein phou homolog 2, domain 2"/>
    <property type="match status" value="1"/>
</dbReference>
<dbReference type="SUPFAM" id="SSF109755">
    <property type="entry name" value="PhoU-like"/>
    <property type="match status" value="1"/>
</dbReference>
<dbReference type="RefSeq" id="WP_023482689.1">
    <property type="nucleotide sequence ID" value="NZ_CP019794.1"/>
</dbReference>
<sequence length="209" mass="24341">MVSIFNSKRDEVDFLGLLVKSADNTHQAAIMFRDALLGNKLPADFFQNIKDMETKGDQITHEIFRELDKVFITPIDREDIMELASNLDDVIDGIEATAARFDYLNIQTIDKYMQEFTEVIVKACEHLLEAFKLLSKKKYNSIKQHTVEVNSLENEGDRLMREGIREIFTNRRDPYDDFNLKELYERLEETTDVCEDVANILESVVLRYS</sequence>
<dbReference type="Proteomes" id="UP000192727">
    <property type="component" value="Chromosome"/>
</dbReference>
<dbReference type="Pfam" id="PF01865">
    <property type="entry name" value="PhoU_div"/>
    <property type="match status" value="1"/>
</dbReference>
<dbReference type="InterPro" id="IPR018445">
    <property type="entry name" value="Put_Phosphate_transp_reg"/>
</dbReference>
<organism evidence="2 3">
    <name type="scientific">Paenibacillus larvae subsp. pulvifaciens</name>
    <dbReference type="NCBI Taxonomy" id="1477"/>
    <lineage>
        <taxon>Bacteria</taxon>
        <taxon>Bacillati</taxon>
        <taxon>Bacillota</taxon>
        <taxon>Bacilli</taxon>
        <taxon>Bacillales</taxon>
        <taxon>Paenibacillaceae</taxon>
        <taxon>Paenibacillus</taxon>
    </lineage>
</organism>
<dbReference type="PANTHER" id="PTHR37298:SF1">
    <property type="entry name" value="UPF0111 PROTEIN YKAA"/>
    <property type="match status" value="1"/>
</dbReference>
<reference evidence="2 3" key="1">
    <citation type="submission" date="2017-03" db="EMBL/GenBank/DDBJ databases">
        <title>Paenibacillus larvae genome sequencing.</title>
        <authorList>
            <person name="Dingman D.W."/>
        </authorList>
    </citation>
    <scope>NUCLEOTIDE SEQUENCE [LARGE SCALE GENOMIC DNA]</scope>
    <source>
        <strain evidence="2 3">SAG 10367</strain>
    </source>
</reference>
<dbReference type="GeneID" id="64218414"/>
<dbReference type="InterPro" id="IPR052912">
    <property type="entry name" value="UPF0111_domain"/>
</dbReference>
<dbReference type="EMBL" id="CP020557">
    <property type="protein sequence ID" value="ARF66979.1"/>
    <property type="molecule type" value="Genomic_DNA"/>
</dbReference>
<evidence type="ECO:0000256" key="1">
    <source>
        <dbReference type="ARBA" id="ARBA00008591"/>
    </source>
</evidence>
<evidence type="ECO:0000313" key="3">
    <source>
        <dbReference type="Proteomes" id="UP000192727"/>
    </source>
</evidence>
<accession>A0A1V0UNZ2</accession>